<reference evidence="3" key="1">
    <citation type="submission" date="2022-11" db="UniProtKB">
        <authorList>
            <consortium name="WormBaseParasite"/>
        </authorList>
    </citation>
    <scope>IDENTIFICATION</scope>
</reference>
<name>A0A915JPV4_ROMCU</name>
<sequence>MEKAARKKKCVEKERKKERIMRIEKEKDKEVKAGNQDEKQHLSSKREYMPRPRARFIPISSFISRIHGLYF</sequence>
<evidence type="ECO:0000256" key="1">
    <source>
        <dbReference type="SAM" id="MobiDB-lite"/>
    </source>
</evidence>
<protein>
    <submittedName>
        <fullName evidence="3">Uncharacterized protein</fullName>
    </submittedName>
</protein>
<dbReference type="Proteomes" id="UP000887565">
    <property type="component" value="Unplaced"/>
</dbReference>
<dbReference type="AlphaFoldDB" id="A0A915JPV4"/>
<accession>A0A915JPV4</accession>
<proteinExistence type="predicted"/>
<dbReference type="WBParaSite" id="nRc.2.0.1.t28132-RA">
    <property type="protein sequence ID" value="nRc.2.0.1.t28132-RA"/>
    <property type="gene ID" value="nRc.2.0.1.g28132"/>
</dbReference>
<evidence type="ECO:0000313" key="2">
    <source>
        <dbReference type="Proteomes" id="UP000887565"/>
    </source>
</evidence>
<organism evidence="2 3">
    <name type="scientific">Romanomermis culicivorax</name>
    <name type="common">Nematode worm</name>
    <dbReference type="NCBI Taxonomy" id="13658"/>
    <lineage>
        <taxon>Eukaryota</taxon>
        <taxon>Metazoa</taxon>
        <taxon>Ecdysozoa</taxon>
        <taxon>Nematoda</taxon>
        <taxon>Enoplea</taxon>
        <taxon>Dorylaimia</taxon>
        <taxon>Mermithida</taxon>
        <taxon>Mermithoidea</taxon>
        <taxon>Mermithidae</taxon>
        <taxon>Romanomermis</taxon>
    </lineage>
</organism>
<feature type="region of interest" description="Disordered" evidence="1">
    <location>
        <begin position="27"/>
        <end position="49"/>
    </location>
</feature>
<evidence type="ECO:0000313" key="3">
    <source>
        <dbReference type="WBParaSite" id="nRc.2.0.1.t28132-RA"/>
    </source>
</evidence>
<keyword evidence="2" id="KW-1185">Reference proteome</keyword>